<accession>A0A8J4DLS4</accession>
<keyword evidence="3" id="KW-1185">Reference proteome</keyword>
<evidence type="ECO:0000256" key="1">
    <source>
        <dbReference type="SAM" id="MobiDB-lite"/>
    </source>
</evidence>
<evidence type="ECO:0000313" key="2">
    <source>
        <dbReference type="EMBL" id="GIJ05400.1"/>
    </source>
</evidence>
<proteinExistence type="predicted"/>
<feature type="region of interest" description="Disordered" evidence="1">
    <location>
        <begin position="64"/>
        <end position="88"/>
    </location>
</feature>
<sequence length="88" mass="9159">MIPQSWPLFATLPSPADDDEVWAVIGWEQPDRPGQTMRAYLVALGAGEAAGEQRIAFPAAVWPSAQAARESGPGPGDGALPAGNGPRH</sequence>
<protein>
    <submittedName>
        <fullName evidence="2">Uncharacterized protein</fullName>
    </submittedName>
</protein>
<name>A0A8J4DLS4_9ACTN</name>
<dbReference type="Proteomes" id="UP000652013">
    <property type="component" value="Unassembled WGS sequence"/>
</dbReference>
<organism evidence="2 3">
    <name type="scientific">Spirilliplanes yamanashiensis</name>
    <dbReference type="NCBI Taxonomy" id="42233"/>
    <lineage>
        <taxon>Bacteria</taxon>
        <taxon>Bacillati</taxon>
        <taxon>Actinomycetota</taxon>
        <taxon>Actinomycetes</taxon>
        <taxon>Micromonosporales</taxon>
        <taxon>Micromonosporaceae</taxon>
        <taxon>Spirilliplanes</taxon>
    </lineage>
</organism>
<dbReference type="EMBL" id="BOOY01000033">
    <property type="protein sequence ID" value="GIJ05400.1"/>
    <property type="molecule type" value="Genomic_DNA"/>
</dbReference>
<dbReference type="RefSeq" id="WP_203940615.1">
    <property type="nucleotide sequence ID" value="NZ_BAAAGJ010000005.1"/>
</dbReference>
<feature type="compositionally biased region" description="Low complexity" evidence="1">
    <location>
        <begin position="78"/>
        <end position="88"/>
    </location>
</feature>
<comment type="caution">
    <text evidence="2">The sequence shown here is derived from an EMBL/GenBank/DDBJ whole genome shotgun (WGS) entry which is preliminary data.</text>
</comment>
<reference evidence="2" key="1">
    <citation type="submission" date="2021-01" db="EMBL/GenBank/DDBJ databases">
        <title>Whole genome shotgun sequence of Spirilliplanes yamanashiensis NBRC 15828.</title>
        <authorList>
            <person name="Komaki H."/>
            <person name="Tamura T."/>
        </authorList>
    </citation>
    <scope>NUCLEOTIDE SEQUENCE</scope>
    <source>
        <strain evidence="2">NBRC 15828</strain>
    </source>
</reference>
<dbReference type="AlphaFoldDB" id="A0A8J4DLS4"/>
<evidence type="ECO:0000313" key="3">
    <source>
        <dbReference type="Proteomes" id="UP000652013"/>
    </source>
</evidence>
<gene>
    <name evidence="2" type="ORF">Sya03_47520</name>
</gene>